<dbReference type="InterPro" id="IPR013936">
    <property type="entry name" value="CRT-like"/>
</dbReference>
<dbReference type="GeneID" id="16067981"/>
<protein>
    <recommendedName>
        <fullName evidence="11">EamA domain-containing protein</fullName>
    </recommendedName>
</protein>
<feature type="transmembrane region" description="Helical" evidence="7">
    <location>
        <begin position="36"/>
        <end position="55"/>
    </location>
</feature>
<evidence type="ECO:0000256" key="5">
    <source>
        <dbReference type="ARBA" id="ARBA00022989"/>
    </source>
</evidence>
<proteinExistence type="inferred from homology"/>
<gene>
    <name evidence="9" type="ORF">PTSG_11506</name>
</gene>
<reference evidence="9" key="1">
    <citation type="submission" date="2009-08" db="EMBL/GenBank/DDBJ databases">
        <title>Annotation of Salpingoeca rosetta.</title>
        <authorList>
            <consortium name="The Broad Institute Genome Sequencing Platform"/>
            <person name="Russ C."/>
            <person name="Cuomo C."/>
            <person name="Burger G."/>
            <person name="Gray M.W."/>
            <person name="Holland P.W.H."/>
            <person name="King N."/>
            <person name="Lang F.B.F."/>
            <person name="Roger A.J."/>
            <person name="Ruiz-Trillo I."/>
            <person name="Young S.K."/>
            <person name="Zeng Q."/>
            <person name="Gargeya S."/>
            <person name="Alvarado L."/>
            <person name="Berlin A."/>
            <person name="Chapman S.B."/>
            <person name="Chen Z."/>
            <person name="Freedman E."/>
            <person name="Gellesch M."/>
            <person name="Goldberg J."/>
            <person name="Griggs A."/>
            <person name="Gujja S."/>
            <person name="Heilman E."/>
            <person name="Heiman D."/>
            <person name="Howarth C."/>
            <person name="Mehta T."/>
            <person name="Neiman D."/>
            <person name="Pearson M."/>
            <person name="Roberts A."/>
            <person name="Saif S."/>
            <person name="Shea T."/>
            <person name="Shenoy N."/>
            <person name="Sisk P."/>
            <person name="Stolte C."/>
            <person name="Sykes S."/>
            <person name="White J."/>
            <person name="Yandava C."/>
            <person name="Haas B."/>
            <person name="Nusbaum C."/>
            <person name="Birren B."/>
        </authorList>
    </citation>
    <scope>NUCLEOTIDE SEQUENCE [LARGE SCALE GENOMIC DNA]</scope>
    <source>
        <strain evidence="9">ATCC 50818</strain>
    </source>
</reference>
<evidence type="ECO:0008006" key="11">
    <source>
        <dbReference type="Google" id="ProtNLM"/>
    </source>
</evidence>
<keyword evidence="5 7" id="KW-1133">Transmembrane helix</keyword>
<dbReference type="Proteomes" id="UP000007799">
    <property type="component" value="Unassembled WGS sequence"/>
</dbReference>
<evidence type="ECO:0000256" key="2">
    <source>
        <dbReference type="ARBA" id="ARBA00006690"/>
    </source>
</evidence>
<comment type="subcellular location">
    <subcellularLocation>
        <location evidence="1">Membrane</location>
        <topology evidence="1">Multi-pass membrane protein</topology>
    </subcellularLocation>
</comment>
<evidence type="ECO:0000256" key="3">
    <source>
        <dbReference type="ARBA" id="ARBA00022448"/>
    </source>
</evidence>
<dbReference type="PANTHER" id="PTHR31326">
    <property type="entry name" value="PROTEIN CLT2, CHLOROPLASTIC"/>
    <property type="match status" value="1"/>
</dbReference>
<dbReference type="AlphaFoldDB" id="F2UTP2"/>
<evidence type="ECO:0000313" key="10">
    <source>
        <dbReference type="Proteomes" id="UP000007799"/>
    </source>
</evidence>
<accession>F2UTP2</accession>
<evidence type="ECO:0000256" key="8">
    <source>
        <dbReference type="SAM" id="SignalP"/>
    </source>
</evidence>
<feature type="transmembrane region" description="Helical" evidence="7">
    <location>
        <begin position="67"/>
        <end position="91"/>
    </location>
</feature>
<dbReference type="RefSeq" id="XP_004987462.1">
    <property type="nucleotide sequence ID" value="XM_004987405.1"/>
</dbReference>
<comment type="similarity">
    <text evidence="2">Belongs to the CRT-like transporter family.</text>
</comment>
<dbReference type="InParanoid" id="F2UTP2"/>
<keyword evidence="4 7" id="KW-0812">Transmembrane</keyword>
<evidence type="ECO:0000256" key="6">
    <source>
        <dbReference type="ARBA" id="ARBA00023136"/>
    </source>
</evidence>
<feature type="transmembrane region" description="Helical" evidence="7">
    <location>
        <begin position="156"/>
        <end position="175"/>
    </location>
</feature>
<evidence type="ECO:0000256" key="1">
    <source>
        <dbReference type="ARBA" id="ARBA00004141"/>
    </source>
</evidence>
<name>F2UTP2_SALR5</name>
<keyword evidence="10" id="KW-1185">Reference proteome</keyword>
<dbReference type="Pfam" id="PF08627">
    <property type="entry name" value="CRT-like"/>
    <property type="match status" value="1"/>
</dbReference>
<evidence type="ECO:0000256" key="4">
    <source>
        <dbReference type="ARBA" id="ARBA00022692"/>
    </source>
</evidence>
<feature type="transmembrane region" description="Helical" evidence="7">
    <location>
        <begin position="187"/>
        <end position="210"/>
    </location>
</feature>
<dbReference type="EMBL" id="GL833082">
    <property type="protein sequence ID" value="EGD73750.1"/>
    <property type="molecule type" value="Genomic_DNA"/>
</dbReference>
<feature type="transmembrane region" description="Helical" evidence="7">
    <location>
        <begin position="284"/>
        <end position="301"/>
    </location>
</feature>
<dbReference type="OrthoDB" id="416555at2759"/>
<dbReference type="PANTHER" id="PTHR31326:SF1">
    <property type="entry name" value="PROTEIN CLT2, CHLOROPLASTIC"/>
    <property type="match status" value="1"/>
</dbReference>
<dbReference type="KEGG" id="sre:PTSG_11506"/>
<dbReference type="OMA" id="IHENIMA"/>
<feature type="chain" id="PRO_5003290989" description="EamA domain-containing protein" evidence="8">
    <location>
        <begin position="19"/>
        <end position="355"/>
    </location>
</feature>
<keyword evidence="8" id="KW-0732">Signal</keyword>
<feature type="transmembrane region" description="Helical" evidence="7">
    <location>
        <begin position="97"/>
        <end position="115"/>
    </location>
</feature>
<keyword evidence="3" id="KW-0813">Transport</keyword>
<organism evidence="10">
    <name type="scientific">Salpingoeca rosetta (strain ATCC 50818 / BSB-021)</name>
    <dbReference type="NCBI Taxonomy" id="946362"/>
    <lineage>
        <taxon>Eukaryota</taxon>
        <taxon>Choanoflagellata</taxon>
        <taxon>Craspedida</taxon>
        <taxon>Salpingoecidae</taxon>
        <taxon>Salpingoeca</taxon>
    </lineage>
</organism>
<sequence>MKLSSVVFLFLYVVFGLANNVGVIMMGKRMEPYAEFLLYGTTMMYTVCFAILAVIRRESWALSKQHHINFAWLGLWTSVNGVLAQFAIPFVSAELTNILVTLSIPCTWVSAWYMFRFEVTTFRILCCLGVVAGVLTGLVPSLFFGSGAGDKSDNPPFWVVVTVLSAIPTAFETTYQERAFKTLKAPLFVCLTVYNFYSLVVYFVTCPLLMVNVLRPSNAKHGLTWQGVWENQALAFRCYFGGEFEPEVDGCEHGAILWTTVFTIGYVGMFGFGALLLRDESSALIANLNALLIPLGAMVFWSKTICGNASQEPVCEAYQNKADAASTRSCSIHENIMASPRFTLNIMFSKHHPEE</sequence>
<dbReference type="eggNOG" id="ENOG502SPY4">
    <property type="taxonomic scope" value="Eukaryota"/>
</dbReference>
<dbReference type="GO" id="GO:0016020">
    <property type="term" value="C:membrane"/>
    <property type="evidence" value="ECO:0007669"/>
    <property type="project" value="UniProtKB-SubCell"/>
</dbReference>
<keyword evidence="6 7" id="KW-0472">Membrane</keyword>
<feature type="transmembrane region" description="Helical" evidence="7">
    <location>
        <begin position="255"/>
        <end position="277"/>
    </location>
</feature>
<evidence type="ECO:0000256" key="7">
    <source>
        <dbReference type="SAM" id="Phobius"/>
    </source>
</evidence>
<evidence type="ECO:0000313" key="9">
    <source>
        <dbReference type="EMBL" id="EGD73750.1"/>
    </source>
</evidence>
<feature type="transmembrane region" description="Helical" evidence="7">
    <location>
        <begin position="122"/>
        <end position="144"/>
    </location>
</feature>
<feature type="signal peptide" evidence="8">
    <location>
        <begin position="1"/>
        <end position="18"/>
    </location>
</feature>